<accession>A0AAD7GCI8</accession>
<dbReference type="Proteomes" id="UP001221757">
    <property type="component" value="Unassembled WGS sequence"/>
</dbReference>
<feature type="region of interest" description="Disordered" evidence="1">
    <location>
        <begin position="1"/>
        <end position="172"/>
    </location>
</feature>
<keyword evidence="3" id="KW-1185">Reference proteome</keyword>
<feature type="compositionally biased region" description="Low complexity" evidence="1">
    <location>
        <begin position="151"/>
        <end position="160"/>
    </location>
</feature>
<evidence type="ECO:0000256" key="1">
    <source>
        <dbReference type="SAM" id="MobiDB-lite"/>
    </source>
</evidence>
<dbReference type="AlphaFoldDB" id="A0AAD7GCI8"/>
<proteinExistence type="predicted"/>
<reference evidence="2" key="1">
    <citation type="submission" date="2023-03" db="EMBL/GenBank/DDBJ databases">
        <title>Massive genome expansion in bonnet fungi (Mycena s.s.) driven by repeated elements and novel gene families across ecological guilds.</title>
        <authorList>
            <consortium name="Lawrence Berkeley National Laboratory"/>
            <person name="Harder C.B."/>
            <person name="Miyauchi S."/>
            <person name="Viragh M."/>
            <person name="Kuo A."/>
            <person name="Thoen E."/>
            <person name="Andreopoulos B."/>
            <person name="Lu D."/>
            <person name="Skrede I."/>
            <person name="Drula E."/>
            <person name="Henrissat B."/>
            <person name="Morin E."/>
            <person name="Kohler A."/>
            <person name="Barry K."/>
            <person name="LaButti K."/>
            <person name="Morin E."/>
            <person name="Salamov A."/>
            <person name="Lipzen A."/>
            <person name="Mereny Z."/>
            <person name="Hegedus B."/>
            <person name="Baldrian P."/>
            <person name="Stursova M."/>
            <person name="Weitz H."/>
            <person name="Taylor A."/>
            <person name="Grigoriev I.V."/>
            <person name="Nagy L.G."/>
            <person name="Martin F."/>
            <person name="Kauserud H."/>
        </authorList>
    </citation>
    <scope>NUCLEOTIDE SEQUENCE</scope>
    <source>
        <strain evidence="2">CBHHK067</strain>
    </source>
</reference>
<feature type="compositionally biased region" description="Basic residues" evidence="1">
    <location>
        <begin position="136"/>
        <end position="150"/>
    </location>
</feature>
<feature type="compositionally biased region" description="Basic residues" evidence="1">
    <location>
        <begin position="86"/>
        <end position="107"/>
    </location>
</feature>
<feature type="compositionally biased region" description="Basic residues" evidence="1">
    <location>
        <begin position="35"/>
        <end position="46"/>
    </location>
</feature>
<organism evidence="2 3">
    <name type="scientific">Mycena rosella</name>
    <name type="common">Pink bonnet</name>
    <name type="synonym">Agaricus rosellus</name>
    <dbReference type="NCBI Taxonomy" id="1033263"/>
    <lineage>
        <taxon>Eukaryota</taxon>
        <taxon>Fungi</taxon>
        <taxon>Dikarya</taxon>
        <taxon>Basidiomycota</taxon>
        <taxon>Agaricomycotina</taxon>
        <taxon>Agaricomycetes</taxon>
        <taxon>Agaricomycetidae</taxon>
        <taxon>Agaricales</taxon>
        <taxon>Marasmiineae</taxon>
        <taxon>Mycenaceae</taxon>
        <taxon>Mycena</taxon>
    </lineage>
</organism>
<protein>
    <submittedName>
        <fullName evidence="2">Uncharacterized protein</fullName>
    </submittedName>
</protein>
<feature type="compositionally biased region" description="Basic residues" evidence="1">
    <location>
        <begin position="8"/>
        <end position="22"/>
    </location>
</feature>
<name>A0AAD7GCI8_MYCRO</name>
<comment type="caution">
    <text evidence="2">The sequence shown here is derived from an EMBL/GenBank/DDBJ whole genome shotgun (WGS) entry which is preliminary data.</text>
</comment>
<feature type="compositionally biased region" description="Low complexity" evidence="1">
    <location>
        <begin position="108"/>
        <end position="126"/>
    </location>
</feature>
<evidence type="ECO:0000313" key="3">
    <source>
        <dbReference type="Proteomes" id="UP001221757"/>
    </source>
</evidence>
<gene>
    <name evidence="2" type="ORF">B0H17DRAFT_1069063</name>
</gene>
<dbReference type="EMBL" id="JARKIE010000081">
    <property type="protein sequence ID" value="KAJ7688154.1"/>
    <property type="molecule type" value="Genomic_DNA"/>
</dbReference>
<evidence type="ECO:0000313" key="2">
    <source>
        <dbReference type="EMBL" id="KAJ7688154.1"/>
    </source>
</evidence>
<sequence length="205" mass="24063">MHEGARGRERRRPSRHQRRRGLSRPPQMRGAIYRRNPRRQRRRPPRCRFLGRACPYEEARSRARGRGRRRRSRRQRDLQQYGPSRPRQHGPSHRQYRRHPEHRRARGARLGARRACVLRRAVASASGCRSPGEMHRRCRHPPRRRRRRRSPSQAPAQAPAEAGPSLPRGTNTLVMPSLARCRSPRRLPSLAGPAARTRCHIRMCT</sequence>
<feature type="compositionally biased region" description="Basic residues" evidence="1">
    <location>
        <begin position="62"/>
        <end position="74"/>
    </location>
</feature>